<evidence type="ECO:0000256" key="10">
    <source>
        <dbReference type="RuleBase" id="RU000594"/>
    </source>
</evidence>
<feature type="transmembrane region" description="Helical" evidence="9">
    <location>
        <begin position="87"/>
        <end position="108"/>
    </location>
</feature>
<dbReference type="EMBL" id="AAYA01000006">
    <property type="protein sequence ID" value="EBA08228.1"/>
    <property type="molecule type" value="Genomic_DNA"/>
</dbReference>
<dbReference type="PANTHER" id="PTHR33695:SF1">
    <property type="entry name" value="LIPOPROTEIN SIGNAL PEPTIDASE"/>
    <property type="match status" value="1"/>
</dbReference>
<comment type="similarity">
    <text evidence="1 9 11">Belongs to the peptidase A8 family.</text>
</comment>
<sequence>MVWWVAFWVFVIDQLSKIWVVHVLDLATRLQIEVWPPFLNFHMAWNYGINFGLLAGDAPATRWILISVALGIVLFVLVWMRRDPPGRLGLISAGMLIGGALGNVVDRVLYGAVADFLNMSCCGFSNPFAFNVADIAIFAGAFGLVLFPSAKNT</sequence>
<dbReference type="GO" id="GO:0006508">
    <property type="term" value="P:proteolysis"/>
    <property type="evidence" value="ECO:0007669"/>
    <property type="project" value="UniProtKB-KW"/>
</dbReference>
<keyword evidence="6 9" id="KW-0378">Hydrolase</keyword>
<accession>A3K3W4</accession>
<evidence type="ECO:0000256" key="5">
    <source>
        <dbReference type="ARBA" id="ARBA00022750"/>
    </source>
</evidence>
<keyword evidence="13" id="KW-1185">Reference proteome</keyword>
<reference evidence="12 13" key="1">
    <citation type="submission" date="2006-06" db="EMBL/GenBank/DDBJ databases">
        <authorList>
            <person name="Moran M.A."/>
            <person name="Ferriera S."/>
            <person name="Johnson J."/>
            <person name="Kravitz S."/>
            <person name="Beeson K."/>
            <person name="Sutton G."/>
            <person name="Rogers Y.-H."/>
            <person name="Friedman R."/>
            <person name="Frazier M."/>
            <person name="Venter J.C."/>
        </authorList>
    </citation>
    <scope>NUCLEOTIDE SEQUENCE [LARGE SCALE GENOMIC DNA]</scope>
    <source>
        <strain evidence="12 13">E-37</strain>
    </source>
</reference>
<evidence type="ECO:0000313" key="12">
    <source>
        <dbReference type="EMBL" id="EBA08228.1"/>
    </source>
</evidence>
<name>A3K3W4_SAGS3</name>
<comment type="caution">
    <text evidence="9">Lacks conserved residue(s) required for the propagation of feature annotation.</text>
</comment>
<keyword evidence="4 9" id="KW-0812">Transmembrane</keyword>
<dbReference type="eggNOG" id="COG0597">
    <property type="taxonomic scope" value="Bacteria"/>
</dbReference>
<comment type="function">
    <text evidence="9 10">This protein specifically catalyzes the removal of signal peptides from prolipoproteins.</text>
</comment>
<organism evidence="12 13">
    <name type="scientific">Sagittula stellata (strain ATCC 700073 / DSM 11524 / E-37)</name>
    <dbReference type="NCBI Taxonomy" id="388399"/>
    <lineage>
        <taxon>Bacteria</taxon>
        <taxon>Pseudomonadati</taxon>
        <taxon>Pseudomonadota</taxon>
        <taxon>Alphaproteobacteria</taxon>
        <taxon>Rhodobacterales</taxon>
        <taxon>Roseobacteraceae</taxon>
        <taxon>Sagittula</taxon>
    </lineage>
</organism>
<keyword evidence="2 9" id="KW-1003">Cell membrane</keyword>
<comment type="subcellular location">
    <subcellularLocation>
        <location evidence="9">Cell membrane</location>
        <topology evidence="9">Multi-pass membrane protein</topology>
    </subcellularLocation>
</comment>
<keyword evidence="8 9" id="KW-0472">Membrane</keyword>
<keyword evidence="12" id="KW-0449">Lipoprotein</keyword>
<dbReference type="EC" id="3.4.23.36" evidence="9"/>
<proteinExistence type="inferred from homology"/>
<evidence type="ECO:0000256" key="2">
    <source>
        <dbReference type="ARBA" id="ARBA00022475"/>
    </source>
</evidence>
<evidence type="ECO:0000256" key="1">
    <source>
        <dbReference type="ARBA" id="ARBA00006139"/>
    </source>
</evidence>
<feature type="transmembrane region" description="Helical" evidence="9">
    <location>
        <begin position="60"/>
        <end position="80"/>
    </location>
</feature>
<dbReference type="PANTHER" id="PTHR33695">
    <property type="entry name" value="LIPOPROTEIN SIGNAL PEPTIDASE"/>
    <property type="match status" value="1"/>
</dbReference>
<gene>
    <name evidence="9" type="primary">lspA</name>
    <name evidence="12" type="ORF">SSE37_11809</name>
</gene>
<keyword evidence="7 9" id="KW-1133">Transmembrane helix</keyword>
<evidence type="ECO:0000256" key="6">
    <source>
        <dbReference type="ARBA" id="ARBA00022801"/>
    </source>
</evidence>
<dbReference type="UniPathway" id="UPA00665"/>
<dbReference type="InterPro" id="IPR001872">
    <property type="entry name" value="Peptidase_A8"/>
</dbReference>
<evidence type="ECO:0000256" key="3">
    <source>
        <dbReference type="ARBA" id="ARBA00022670"/>
    </source>
</evidence>
<dbReference type="PRINTS" id="PR00781">
    <property type="entry name" value="LIPOSIGPTASE"/>
</dbReference>
<evidence type="ECO:0000313" key="13">
    <source>
        <dbReference type="Proteomes" id="UP000005713"/>
    </source>
</evidence>
<evidence type="ECO:0000256" key="7">
    <source>
        <dbReference type="ARBA" id="ARBA00022989"/>
    </source>
</evidence>
<dbReference type="GO" id="GO:0004190">
    <property type="term" value="F:aspartic-type endopeptidase activity"/>
    <property type="evidence" value="ECO:0007669"/>
    <property type="project" value="UniProtKB-UniRule"/>
</dbReference>
<feature type="active site" evidence="9">
    <location>
        <position position="134"/>
    </location>
</feature>
<keyword evidence="3 9" id="KW-0645">Protease</keyword>
<comment type="caution">
    <text evidence="12">The sequence shown here is derived from an EMBL/GenBank/DDBJ whole genome shotgun (WGS) entry which is preliminary data.</text>
</comment>
<dbReference type="NCBIfam" id="TIGR00077">
    <property type="entry name" value="lspA"/>
    <property type="match status" value="1"/>
</dbReference>
<evidence type="ECO:0000256" key="8">
    <source>
        <dbReference type="ARBA" id="ARBA00023136"/>
    </source>
</evidence>
<comment type="catalytic activity">
    <reaction evidence="9 10">
        <text>Release of signal peptides from bacterial membrane prolipoproteins. Hydrolyzes -Xaa-Yaa-Zaa-|-(S,diacylglyceryl)Cys-, in which Xaa is hydrophobic (preferably Leu), and Yaa (Ala or Ser) and Zaa (Gly or Ala) have small, neutral side chains.</text>
        <dbReference type="EC" id="3.4.23.36"/>
    </reaction>
</comment>
<keyword evidence="5 9" id="KW-0064">Aspartyl protease</keyword>
<protein>
    <recommendedName>
        <fullName evidence="9">Lipoprotein signal peptidase</fullName>
        <ecNumber evidence="9">3.4.23.36</ecNumber>
    </recommendedName>
    <alternativeName>
        <fullName evidence="9">Prolipoprotein signal peptidase</fullName>
    </alternativeName>
    <alternativeName>
        <fullName evidence="9">Signal peptidase II</fullName>
        <shortName evidence="9">SPase II</shortName>
    </alternativeName>
</protein>
<evidence type="ECO:0000256" key="4">
    <source>
        <dbReference type="ARBA" id="ARBA00022692"/>
    </source>
</evidence>
<dbReference type="GO" id="GO:0005886">
    <property type="term" value="C:plasma membrane"/>
    <property type="evidence" value="ECO:0007669"/>
    <property type="project" value="UniProtKB-SubCell"/>
</dbReference>
<dbReference type="PROSITE" id="PS00855">
    <property type="entry name" value="SPASE_II"/>
    <property type="match status" value="1"/>
</dbReference>
<dbReference type="HAMAP" id="MF_00161">
    <property type="entry name" value="LspA"/>
    <property type="match status" value="1"/>
</dbReference>
<feature type="active site" evidence="9">
    <location>
        <position position="115"/>
    </location>
</feature>
<dbReference type="AlphaFoldDB" id="A3K3W4"/>
<dbReference type="Pfam" id="PF01252">
    <property type="entry name" value="Peptidase_A8"/>
    <property type="match status" value="1"/>
</dbReference>
<feature type="transmembrane region" description="Helical" evidence="9">
    <location>
        <begin position="128"/>
        <end position="147"/>
    </location>
</feature>
<comment type="pathway">
    <text evidence="9">Protein modification; lipoprotein biosynthesis (signal peptide cleavage).</text>
</comment>
<dbReference type="Proteomes" id="UP000005713">
    <property type="component" value="Unassembled WGS sequence"/>
</dbReference>
<evidence type="ECO:0000256" key="9">
    <source>
        <dbReference type="HAMAP-Rule" id="MF_00161"/>
    </source>
</evidence>
<evidence type="ECO:0000256" key="11">
    <source>
        <dbReference type="RuleBase" id="RU004181"/>
    </source>
</evidence>